<feature type="domain" description="RHS protein conserved region" evidence="1">
    <location>
        <begin position="158"/>
        <end position="190"/>
    </location>
</feature>
<sequence>MHGNIKTKTEAPIDKQGNQIAQSQNGLIGYRKSIQFAYHPNNELKQTITIIDTGLQVQRITTQYHYDAFGRRIAKNSKTQTLNKLNQNGKLVKYPTTLLHLRKTDKTTYQSTLMLWEGNRQIQEYTDQLIFTTVYDQDSFEPVSRLVQNRQDTSQIKVYHYHNNHLGTPQELTNEQGEVVWCHYEYAWGGTYQNYYKEQSLNDMTIKDYELQPIKFQGQSLDIETGLHYNRFRYYDSDVGMFIQRDPIGLLGGVNVFAYAPNPIGWIDLFGLAKANGGIAKL</sequence>
<dbReference type="InterPro" id="IPR050708">
    <property type="entry name" value="T6SS_VgrG/RHS"/>
</dbReference>
<protein>
    <submittedName>
        <fullName evidence="2">RHS repeat-associated core domain-containing protein</fullName>
    </submittedName>
</protein>
<dbReference type="Gene3D" id="2.180.10.10">
    <property type="entry name" value="RHS repeat-associated core"/>
    <property type="match status" value="1"/>
</dbReference>
<dbReference type="AlphaFoldDB" id="A0A1N7G142"/>
<dbReference type="EMBL" id="FTNU01000021">
    <property type="protein sequence ID" value="SIS06166.1"/>
    <property type="molecule type" value="Genomic_DNA"/>
</dbReference>
<dbReference type="PANTHER" id="PTHR32305:SF15">
    <property type="entry name" value="PROTEIN RHSA-RELATED"/>
    <property type="match status" value="1"/>
</dbReference>
<dbReference type="Proteomes" id="UP000187495">
    <property type="component" value="Unassembled WGS sequence"/>
</dbReference>
<organism evidence="2 3">
    <name type="scientific">Moraxella cuniculi DSM 21768</name>
    <dbReference type="NCBI Taxonomy" id="1122245"/>
    <lineage>
        <taxon>Bacteria</taxon>
        <taxon>Pseudomonadati</taxon>
        <taxon>Pseudomonadota</taxon>
        <taxon>Gammaproteobacteria</taxon>
        <taxon>Moraxellales</taxon>
        <taxon>Moraxellaceae</taxon>
        <taxon>Moraxella</taxon>
    </lineage>
</organism>
<evidence type="ECO:0000313" key="2">
    <source>
        <dbReference type="EMBL" id="SIS06166.1"/>
    </source>
</evidence>
<accession>A0A1N7G142</accession>
<dbReference type="InterPro" id="IPR022385">
    <property type="entry name" value="Rhs_assc_core"/>
</dbReference>
<keyword evidence="3" id="KW-1185">Reference proteome</keyword>
<name>A0A1N7G142_9GAMM</name>
<dbReference type="InterPro" id="IPR001826">
    <property type="entry name" value="RHS"/>
</dbReference>
<evidence type="ECO:0000313" key="3">
    <source>
        <dbReference type="Proteomes" id="UP000187495"/>
    </source>
</evidence>
<gene>
    <name evidence="2" type="ORF">SAMN02745664_12114</name>
</gene>
<evidence type="ECO:0000259" key="1">
    <source>
        <dbReference type="Pfam" id="PF03527"/>
    </source>
</evidence>
<dbReference type="STRING" id="34061.B0189_01935"/>
<proteinExistence type="predicted"/>
<dbReference type="Pfam" id="PF03527">
    <property type="entry name" value="RHS"/>
    <property type="match status" value="1"/>
</dbReference>
<dbReference type="PANTHER" id="PTHR32305">
    <property type="match status" value="1"/>
</dbReference>
<reference evidence="3" key="1">
    <citation type="submission" date="2017-01" db="EMBL/GenBank/DDBJ databases">
        <authorList>
            <person name="Varghese N."/>
            <person name="Submissions S."/>
        </authorList>
    </citation>
    <scope>NUCLEOTIDE SEQUENCE [LARGE SCALE GENOMIC DNA]</scope>
    <source>
        <strain evidence="3">DSM 21768</strain>
    </source>
</reference>
<dbReference type="RefSeq" id="WP_076556048.1">
    <property type="nucleotide sequence ID" value="NZ_FTNU01000021.1"/>
</dbReference>
<dbReference type="NCBIfam" id="TIGR03696">
    <property type="entry name" value="Rhs_assc_core"/>
    <property type="match status" value="1"/>
</dbReference>